<organism evidence="1">
    <name type="scientific">Aspergillus niger</name>
    <dbReference type="NCBI Taxonomy" id="5061"/>
    <lineage>
        <taxon>Eukaryota</taxon>
        <taxon>Fungi</taxon>
        <taxon>Dikarya</taxon>
        <taxon>Ascomycota</taxon>
        <taxon>Pezizomycotina</taxon>
        <taxon>Eurotiomycetes</taxon>
        <taxon>Eurotiomycetidae</taxon>
        <taxon>Eurotiales</taxon>
        <taxon>Aspergillaceae</taxon>
        <taxon>Aspergillus</taxon>
        <taxon>Aspergillus subgen. Circumdati</taxon>
    </lineage>
</organism>
<proteinExistence type="predicted"/>
<dbReference type="RefSeq" id="XP_059603508.1">
    <property type="nucleotide sequence ID" value="XM_059746625.1"/>
</dbReference>
<evidence type="ECO:0000313" key="1">
    <source>
        <dbReference type="RefSeq" id="XP_059603508.1"/>
    </source>
</evidence>
<gene>
    <name evidence="1" type="ORF">An02g11350</name>
</gene>
<dbReference type="VEuPathDB" id="FungiDB:An02g11350"/>
<dbReference type="KEGG" id="ang:An02g11350"/>
<protein>
    <submittedName>
        <fullName evidence="1">Uncharacterized protein</fullName>
    </submittedName>
</protein>
<accession>A0AAJ8BV41</accession>
<dbReference type="AlphaFoldDB" id="A0AAJ8BV41"/>
<dbReference type="GeneID" id="84590473"/>
<name>A0AAJ8BV41_ASPNG</name>
<sequence>MEVALAVPEFFLLGPTAHRPPGDLWPEWGLKWSGKWEVGKSPEHERVVLVVLVLVGKSNAVGGDSFLLPGAKWVKVICLAVYLAFWLSIYRWGSLPLGAAAGQFSVFGPHATFKVKSSLVWSTGSSDNQAPGERPNFLSISKRNSVVSVLMGAMARSMAKGWGWAGLDPGVLTRT</sequence>
<reference evidence="1" key="2">
    <citation type="submission" date="2025-08" db="UniProtKB">
        <authorList>
            <consortium name="RefSeq"/>
        </authorList>
    </citation>
    <scope>IDENTIFICATION</scope>
</reference>
<reference evidence="1" key="1">
    <citation type="submission" date="2025-02" db="EMBL/GenBank/DDBJ databases">
        <authorList>
            <consortium name="NCBI Genome Project"/>
        </authorList>
    </citation>
    <scope>NUCLEOTIDE SEQUENCE</scope>
</reference>